<feature type="chain" id="PRO_5032693818" evidence="2">
    <location>
        <begin position="19"/>
        <end position="127"/>
    </location>
</feature>
<evidence type="ECO:0000313" key="3">
    <source>
        <dbReference type="EMBL" id="CAE8685853.1"/>
    </source>
</evidence>
<comment type="caution">
    <text evidence="3">The sequence shown here is derived from an EMBL/GenBank/DDBJ whole genome shotgun (WGS) entry which is preliminary data.</text>
</comment>
<proteinExistence type="predicted"/>
<evidence type="ECO:0000313" key="4">
    <source>
        <dbReference type="Proteomes" id="UP000626109"/>
    </source>
</evidence>
<dbReference type="EMBL" id="CAJNNW010026493">
    <property type="protein sequence ID" value="CAE8685853.1"/>
    <property type="molecule type" value="Genomic_DNA"/>
</dbReference>
<dbReference type="AlphaFoldDB" id="A0A813JXH2"/>
<gene>
    <name evidence="3" type="ORF">PGLA2088_LOCUS24685</name>
</gene>
<feature type="region of interest" description="Disordered" evidence="1">
    <location>
        <begin position="44"/>
        <end position="112"/>
    </location>
</feature>
<evidence type="ECO:0000256" key="1">
    <source>
        <dbReference type="SAM" id="MobiDB-lite"/>
    </source>
</evidence>
<reference evidence="3" key="1">
    <citation type="submission" date="2021-02" db="EMBL/GenBank/DDBJ databases">
        <authorList>
            <person name="Dougan E. K."/>
            <person name="Rhodes N."/>
            <person name="Thang M."/>
            <person name="Chan C."/>
        </authorList>
    </citation>
    <scope>NUCLEOTIDE SEQUENCE</scope>
</reference>
<dbReference type="Proteomes" id="UP000626109">
    <property type="component" value="Unassembled WGS sequence"/>
</dbReference>
<accession>A0A813JXH2</accession>
<feature type="compositionally biased region" description="Low complexity" evidence="1">
    <location>
        <begin position="55"/>
        <end position="100"/>
    </location>
</feature>
<feature type="signal peptide" evidence="2">
    <location>
        <begin position="1"/>
        <end position="18"/>
    </location>
</feature>
<keyword evidence="2" id="KW-0732">Signal</keyword>
<organism evidence="3 4">
    <name type="scientific">Polarella glacialis</name>
    <name type="common">Dinoflagellate</name>
    <dbReference type="NCBI Taxonomy" id="89957"/>
    <lineage>
        <taxon>Eukaryota</taxon>
        <taxon>Sar</taxon>
        <taxon>Alveolata</taxon>
        <taxon>Dinophyceae</taxon>
        <taxon>Suessiales</taxon>
        <taxon>Suessiaceae</taxon>
        <taxon>Polarella</taxon>
    </lineage>
</organism>
<sequence length="127" mass="14454">MLFHVFVVVVTCASKLFALHVLDAVAAICCYDIIRSLQGRLKTRMPPTTTRTDNNKNNKNNKNKNENNNSNNNNNNLNNKNNNTNNNNNNNSKHNSNNNNARRPWGRRSRGKILKLSTTGVCVFVKW</sequence>
<protein>
    <submittedName>
        <fullName evidence="3">Uncharacterized protein</fullName>
    </submittedName>
</protein>
<name>A0A813JXH2_POLGL</name>
<evidence type="ECO:0000256" key="2">
    <source>
        <dbReference type="SAM" id="SignalP"/>
    </source>
</evidence>